<name>A0AAE1DES6_9GAST</name>
<evidence type="ECO:0000313" key="2">
    <source>
        <dbReference type="Proteomes" id="UP001283361"/>
    </source>
</evidence>
<proteinExistence type="predicted"/>
<sequence>MPPAPLARKYLRSVGVPLNWDKTSAENGENGDLELVIERAGETVAFSMHKKMIEAFHNDRLSTLCIKF</sequence>
<dbReference type="AlphaFoldDB" id="A0AAE1DES6"/>
<dbReference type="EMBL" id="JAWDGP010004076">
    <property type="protein sequence ID" value="KAK3768029.1"/>
    <property type="molecule type" value="Genomic_DNA"/>
</dbReference>
<accession>A0AAE1DES6</accession>
<evidence type="ECO:0000313" key="1">
    <source>
        <dbReference type="EMBL" id="KAK3768029.1"/>
    </source>
</evidence>
<gene>
    <name evidence="1" type="ORF">RRG08_007505</name>
</gene>
<keyword evidence="2" id="KW-1185">Reference proteome</keyword>
<comment type="caution">
    <text evidence="1">The sequence shown here is derived from an EMBL/GenBank/DDBJ whole genome shotgun (WGS) entry which is preliminary data.</text>
</comment>
<protein>
    <submittedName>
        <fullName evidence="1">Uncharacterized protein</fullName>
    </submittedName>
</protein>
<dbReference type="Proteomes" id="UP001283361">
    <property type="component" value="Unassembled WGS sequence"/>
</dbReference>
<reference evidence="1" key="1">
    <citation type="journal article" date="2023" name="G3 (Bethesda)">
        <title>A reference genome for the long-term kleptoplast-retaining sea slug Elysia crispata morphotype clarki.</title>
        <authorList>
            <person name="Eastman K.E."/>
            <person name="Pendleton A.L."/>
            <person name="Shaikh M.A."/>
            <person name="Suttiyut T."/>
            <person name="Ogas R."/>
            <person name="Tomko P."/>
            <person name="Gavelis G."/>
            <person name="Widhalm J.R."/>
            <person name="Wisecaver J.H."/>
        </authorList>
    </citation>
    <scope>NUCLEOTIDE SEQUENCE</scope>
    <source>
        <strain evidence="1">ECLA1</strain>
    </source>
</reference>
<organism evidence="1 2">
    <name type="scientific">Elysia crispata</name>
    <name type="common">lettuce slug</name>
    <dbReference type="NCBI Taxonomy" id="231223"/>
    <lineage>
        <taxon>Eukaryota</taxon>
        <taxon>Metazoa</taxon>
        <taxon>Spiralia</taxon>
        <taxon>Lophotrochozoa</taxon>
        <taxon>Mollusca</taxon>
        <taxon>Gastropoda</taxon>
        <taxon>Heterobranchia</taxon>
        <taxon>Euthyneura</taxon>
        <taxon>Panpulmonata</taxon>
        <taxon>Sacoglossa</taxon>
        <taxon>Placobranchoidea</taxon>
        <taxon>Plakobranchidae</taxon>
        <taxon>Elysia</taxon>
    </lineage>
</organism>